<dbReference type="EMBL" id="QGGH01000022">
    <property type="protein sequence ID" value="PWJ86768.1"/>
    <property type="molecule type" value="Genomic_DNA"/>
</dbReference>
<evidence type="ECO:0000313" key="2">
    <source>
        <dbReference type="Proteomes" id="UP000245631"/>
    </source>
</evidence>
<dbReference type="AlphaFoldDB" id="A0A8E2W5X0"/>
<evidence type="ECO:0000313" key="1">
    <source>
        <dbReference type="EMBL" id="PWJ86768.1"/>
    </source>
</evidence>
<name>A0A8E2W5X0_RHILI</name>
<reference evidence="1 2" key="1">
    <citation type="submission" date="2018-05" db="EMBL/GenBank/DDBJ databases">
        <title>Genomic Encyclopedia of Type Strains, Phase IV (KMG-IV): sequencing the most valuable type-strain genomes for metagenomic binning, comparative biology and taxonomic classification.</title>
        <authorList>
            <person name="Goeker M."/>
        </authorList>
    </citation>
    <scope>NUCLEOTIDE SEQUENCE [LARGE SCALE GENOMIC DNA]</scope>
    <source>
        <strain evidence="1 2">DSM 2626</strain>
    </source>
</reference>
<gene>
    <name evidence="1" type="ORF">C8D77_12230</name>
</gene>
<dbReference type="Proteomes" id="UP000245631">
    <property type="component" value="Unassembled WGS sequence"/>
</dbReference>
<sequence length="111" mass="12071">MGTFVDPSRTVDPPLQSYILGSLVRRRRGAVVSTNAIVAEIRFALPGCQVEDSQMAKFISEAAMLLGLVPVFDPAWKGDVSPGADQRLPWVRRHKKARARAAPGLGSRDQS</sequence>
<comment type="caution">
    <text evidence="1">The sequence shown here is derived from an EMBL/GenBank/DDBJ whole genome shotgun (WGS) entry which is preliminary data.</text>
</comment>
<organism evidence="1 2">
    <name type="scientific">Rhizobium loti</name>
    <name type="common">Mesorhizobium loti</name>
    <dbReference type="NCBI Taxonomy" id="381"/>
    <lineage>
        <taxon>Bacteria</taxon>
        <taxon>Pseudomonadati</taxon>
        <taxon>Pseudomonadota</taxon>
        <taxon>Alphaproteobacteria</taxon>
        <taxon>Hyphomicrobiales</taxon>
        <taxon>Phyllobacteriaceae</taxon>
        <taxon>Mesorhizobium</taxon>
    </lineage>
</organism>
<accession>A0A8E2W5X0</accession>
<proteinExistence type="predicted"/>
<protein>
    <submittedName>
        <fullName evidence="1">Uncharacterized protein</fullName>
    </submittedName>
</protein>